<dbReference type="Proteomes" id="UP000000757">
    <property type="component" value="Chromosome"/>
</dbReference>
<dbReference type="OrthoDB" id="9803968at2"/>
<dbReference type="SUPFAM" id="SSF56801">
    <property type="entry name" value="Acetyl-CoA synthetase-like"/>
    <property type="match status" value="1"/>
</dbReference>
<feature type="region of interest" description="Disordered" evidence="3">
    <location>
        <begin position="178"/>
        <end position="197"/>
    </location>
</feature>
<protein>
    <submittedName>
        <fullName evidence="6">AMP-dependent synthetase and ligase</fullName>
    </submittedName>
</protein>
<dbReference type="InterPro" id="IPR000873">
    <property type="entry name" value="AMP-dep_synth/lig_dom"/>
</dbReference>
<dbReference type="PaxDb" id="246196-MSMEI_3924"/>
<proteinExistence type="inferred from homology"/>
<feature type="domain" description="AMP-binding enzyme C-terminal" evidence="5">
    <location>
        <begin position="464"/>
        <end position="536"/>
    </location>
</feature>
<evidence type="ECO:0000256" key="1">
    <source>
        <dbReference type="ARBA" id="ARBA00006432"/>
    </source>
</evidence>
<dbReference type="AlphaFoldDB" id="A0QZG7"/>
<keyword evidence="7" id="KW-1185">Reference proteome</keyword>
<evidence type="ECO:0000259" key="4">
    <source>
        <dbReference type="Pfam" id="PF00501"/>
    </source>
</evidence>
<dbReference type="EMBL" id="CP000480">
    <property type="protein sequence ID" value="ABK72659.1"/>
    <property type="molecule type" value="Genomic_DNA"/>
</dbReference>
<keyword evidence="2 6" id="KW-0436">Ligase</keyword>
<dbReference type="CDD" id="cd04433">
    <property type="entry name" value="AFD_class_I"/>
    <property type="match status" value="1"/>
</dbReference>
<dbReference type="Gene3D" id="3.30.300.30">
    <property type="match status" value="1"/>
</dbReference>
<dbReference type="GO" id="GO:0031956">
    <property type="term" value="F:medium-chain fatty acid-CoA ligase activity"/>
    <property type="evidence" value="ECO:0007669"/>
    <property type="project" value="TreeGrafter"/>
</dbReference>
<dbReference type="PATRIC" id="fig|246196.19.peg.3956"/>
<dbReference type="PANTHER" id="PTHR43201:SF5">
    <property type="entry name" value="MEDIUM-CHAIN ACYL-COA LIGASE ACSF2, MITOCHONDRIAL"/>
    <property type="match status" value="1"/>
</dbReference>
<evidence type="ECO:0000256" key="3">
    <source>
        <dbReference type="SAM" id="MobiDB-lite"/>
    </source>
</evidence>
<dbReference type="InterPro" id="IPR042099">
    <property type="entry name" value="ANL_N_sf"/>
</dbReference>
<comment type="similarity">
    <text evidence="1">Belongs to the ATP-dependent AMP-binding enzyme family.</text>
</comment>
<dbReference type="KEGG" id="msb:LJ00_19955"/>
<dbReference type="Pfam" id="PF00501">
    <property type="entry name" value="AMP-binding"/>
    <property type="match status" value="1"/>
</dbReference>
<name>A0QZG7_MYCS2</name>
<evidence type="ECO:0000259" key="5">
    <source>
        <dbReference type="Pfam" id="PF13193"/>
    </source>
</evidence>
<reference evidence="6 7" key="1">
    <citation type="submission" date="2006-10" db="EMBL/GenBank/DDBJ databases">
        <authorList>
            <person name="Fleischmann R.D."/>
            <person name="Dodson R.J."/>
            <person name="Haft D.H."/>
            <person name="Merkel J.S."/>
            <person name="Nelson W.C."/>
            <person name="Fraser C.M."/>
        </authorList>
    </citation>
    <scope>NUCLEOTIDE SEQUENCE [LARGE SCALE GENOMIC DNA]</scope>
    <source>
        <strain evidence="7">ATCC 700084 / mc(2)155</strain>
    </source>
</reference>
<dbReference type="Gene3D" id="3.40.50.12780">
    <property type="entry name" value="N-terminal domain of ligase-like"/>
    <property type="match status" value="1"/>
</dbReference>
<feature type="compositionally biased region" description="Basic and acidic residues" evidence="3">
    <location>
        <begin position="183"/>
        <end position="193"/>
    </location>
</feature>
<feature type="domain" description="AMP-dependent synthetase/ligase" evidence="4">
    <location>
        <begin position="22"/>
        <end position="413"/>
    </location>
</feature>
<dbReference type="InterPro" id="IPR045851">
    <property type="entry name" value="AMP-bd_C_sf"/>
</dbReference>
<gene>
    <name evidence="6" type="ordered locus">MSMEG_4019</name>
</gene>
<dbReference type="KEGG" id="msm:MSMEG_4019"/>
<evidence type="ECO:0000313" key="7">
    <source>
        <dbReference type="Proteomes" id="UP000000757"/>
    </source>
</evidence>
<dbReference type="PANTHER" id="PTHR43201">
    <property type="entry name" value="ACYL-COA SYNTHETASE"/>
    <property type="match status" value="1"/>
</dbReference>
<evidence type="ECO:0000256" key="2">
    <source>
        <dbReference type="ARBA" id="ARBA00022598"/>
    </source>
</evidence>
<evidence type="ECO:0000313" key="6">
    <source>
        <dbReference type="EMBL" id="ABK72659.1"/>
    </source>
</evidence>
<organism evidence="6 7">
    <name type="scientific">Mycolicibacterium smegmatis (strain ATCC 700084 / mc(2)155)</name>
    <name type="common">Mycobacterium smegmatis</name>
    <dbReference type="NCBI Taxonomy" id="246196"/>
    <lineage>
        <taxon>Bacteria</taxon>
        <taxon>Bacillati</taxon>
        <taxon>Actinomycetota</taxon>
        <taxon>Actinomycetes</taxon>
        <taxon>Mycobacteriales</taxon>
        <taxon>Mycobacteriaceae</taxon>
        <taxon>Mycolicibacterium</taxon>
    </lineage>
</organism>
<dbReference type="STRING" id="246196.MSMEG_4019"/>
<dbReference type="Pfam" id="PF13193">
    <property type="entry name" value="AMP-binding_C"/>
    <property type="match status" value="1"/>
</dbReference>
<sequence length="577" mass="62989">MQWNRAITMTEAVPRNLSDLLRRSASAHPDSVFAFPDQRYTYAEMDVRVGDFVRMLRRAGVQAGDHVGLWMPASLDMIAAIVACARAGAVTVAINDRFRIDELSYVIAHSDLAAVITIAPTQHSDRPAELLSAIPGLAEAPGPDLALTATPRLRRIIVLADDGYSPPARAFTHQSAVGLPTTHPRERTSRHGVEEEEPAPGGEVAYLMYTSGTSASPKACMIAHVAVVAQGTSLAFDRYLLDETSVFWCPLPLFHTAGLATLTACITAGASFVHAGVFDPAQSLRAMVEERVTHAIPCFETIWMRILDHPDFAVADLSSLRVLMNTGGEDLLRKLQARVPHAIQLANYGITEGSGHVAMTTVADPLDVRVCTGGKPLPGMEARIVDLDTREPVAPNVLGEIQFRGESRFLGYYRDEEANAACIDAEGWFTSGDLGVLDEAGRLTFKGRIKDMLKVGGENVSALEVESYLLRHPAVAVVAVVGAPDAYYGEVPVAYIQLTREHKLTEADVIDFCLDRIATYKVPRYVRFVDEWPMSGTKIRKVELRERIRTELTAGGITQAPRLQSRRARSVVQHSSE</sequence>
<dbReference type="GO" id="GO:0006631">
    <property type="term" value="P:fatty acid metabolic process"/>
    <property type="evidence" value="ECO:0007669"/>
    <property type="project" value="TreeGrafter"/>
</dbReference>
<dbReference type="eggNOG" id="COG0318">
    <property type="taxonomic scope" value="Bacteria"/>
</dbReference>
<accession>A0QZG7</accession>
<dbReference type="InterPro" id="IPR025110">
    <property type="entry name" value="AMP-bd_C"/>
</dbReference>